<dbReference type="EMBL" id="CP119959">
    <property type="protein sequence ID" value="WFD38311.1"/>
    <property type="molecule type" value="Genomic_DNA"/>
</dbReference>
<keyword evidence="11" id="KW-1185">Reference proteome</keyword>
<feature type="compositionally biased region" description="Pro residues" evidence="7">
    <location>
        <begin position="134"/>
        <end position="143"/>
    </location>
</feature>
<evidence type="ECO:0000256" key="7">
    <source>
        <dbReference type="SAM" id="MobiDB-lite"/>
    </source>
</evidence>
<dbReference type="Gene3D" id="1.10.10.1180">
    <property type="entry name" value="MAN1, winged-helix domain"/>
    <property type="match status" value="1"/>
</dbReference>
<dbReference type="GO" id="GO:0071763">
    <property type="term" value="P:nuclear membrane organization"/>
    <property type="evidence" value="ECO:0007669"/>
    <property type="project" value="TreeGrafter"/>
</dbReference>
<comment type="subcellular location">
    <subcellularLocation>
        <location evidence="1">Nucleus inner membrane</location>
    </subcellularLocation>
</comment>
<proteinExistence type="predicted"/>
<feature type="compositionally biased region" description="Basic and acidic residues" evidence="7">
    <location>
        <begin position="76"/>
        <end position="96"/>
    </location>
</feature>
<gene>
    <name evidence="10" type="ORF">MJAP1_001262</name>
</gene>
<evidence type="ECO:0000313" key="11">
    <source>
        <dbReference type="Proteomes" id="UP001217754"/>
    </source>
</evidence>
<evidence type="ECO:0000256" key="6">
    <source>
        <dbReference type="ARBA" id="ARBA00023242"/>
    </source>
</evidence>
<reference evidence="10" key="1">
    <citation type="submission" date="2023-03" db="EMBL/GenBank/DDBJ databases">
        <title>Mating type loci evolution in Malassezia.</title>
        <authorList>
            <person name="Coelho M.A."/>
        </authorList>
    </citation>
    <scope>NUCLEOTIDE SEQUENCE</scope>
    <source>
        <strain evidence="10">CBS 9431</strain>
    </source>
</reference>
<dbReference type="Pfam" id="PF09402">
    <property type="entry name" value="MSC"/>
    <property type="match status" value="1"/>
</dbReference>
<feature type="region of interest" description="Disordered" evidence="7">
    <location>
        <begin position="540"/>
        <end position="564"/>
    </location>
</feature>
<dbReference type="Proteomes" id="UP001217754">
    <property type="component" value="Chromosome 2"/>
</dbReference>
<dbReference type="InterPro" id="IPR025856">
    <property type="entry name" value="HeH/LEM_domain"/>
</dbReference>
<keyword evidence="5" id="KW-0472">Membrane</keyword>
<evidence type="ECO:0008006" key="12">
    <source>
        <dbReference type="Google" id="ProtNLM"/>
    </source>
</evidence>
<dbReference type="PANTHER" id="PTHR47808:SF2">
    <property type="entry name" value="LEM DOMAIN-CONTAINING PROTEIN 2"/>
    <property type="match status" value="1"/>
</dbReference>
<evidence type="ECO:0000256" key="5">
    <source>
        <dbReference type="ARBA" id="ARBA00023136"/>
    </source>
</evidence>
<organism evidence="10 11">
    <name type="scientific">Malassezia japonica</name>
    <dbReference type="NCBI Taxonomy" id="223818"/>
    <lineage>
        <taxon>Eukaryota</taxon>
        <taxon>Fungi</taxon>
        <taxon>Dikarya</taxon>
        <taxon>Basidiomycota</taxon>
        <taxon>Ustilaginomycotina</taxon>
        <taxon>Malasseziomycetes</taxon>
        <taxon>Malasseziales</taxon>
        <taxon>Malasseziaceae</taxon>
        <taxon>Malassezia</taxon>
    </lineage>
</organism>
<protein>
    <recommendedName>
        <fullName evidence="12">Inner nuclear membrane protein SRC1</fullName>
    </recommendedName>
</protein>
<dbReference type="GO" id="GO:0005783">
    <property type="term" value="C:endoplasmic reticulum"/>
    <property type="evidence" value="ECO:0007669"/>
    <property type="project" value="TreeGrafter"/>
</dbReference>
<dbReference type="GO" id="GO:0034399">
    <property type="term" value="C:nuclear periphery"/>
    <property type="evidence" value="ECO:0007669"/>
    <property type="project" value="TreeGrafter"/>
</dbReference>
<feature type="region of interest" description="Disordered" evidence="7">
    <location>
        <begin position="57"/>
        <end position="196"/>
    </location>
</feature>
<dbReference type="InterPro" id="IPR041885">
    <property type="entry name" value="MAN1_winged_helix_dom"/>
</dbReference>
<evidence type="ECO:0000256" key="4">
    <source>
        <dbReference type="ARBA" id="ARBA00022989"/>
    </source>
</evidence>
<evidence type="ECO:0000313" key="10">
    <source>
        <dbReference type="EMBL" id="WFD38311.1"/>
    </source>
</evidence>
<dbReference type="Pfam" id="PF12949">
    <property type="entry name" value="HeH"/>
    <property type="match status" value="1"/>
</dbReference>
<feature type="domain" description="HeH/LEM" evidence="9">
    <location>
        <begin position="14"/>
        <end position="45"/>
    </location>
</feature>
<dbReference type="GeneID" id="85224911"/>
<accession>A0AAF0JEV1</accession>
<keyword evidence="6" id="KW-0539">Nucleus</keyword>
<evidence type="ECO:0000259" key="8">
    <source>
        <dbReference type="Pfam" id="PF09402"/>
    </source>
</evidence>
<name>A0AAF0JEV1_9BASI</name>
<dbReference type="CDD" id="cd12935">
    <property type="entry name" value="LEM_like"/>
    <property type="match status" value="1"/>
</dbReference>
<sequence length="564" mass="62111">MVGARIDGGTDANALRVADLRAILHEYQIAVPSGARKSALVESFNTYVRPQLPAAAQHEQVRKAQRVSDSPVASPGRKERISRLHGTPIKERKEPIRATPEIKFGDENPFQSASPRVARPKAEDEDEARVPRTPSAPPEPALAPPSEKSARSVPRADVATPPARSVRADTLTKTRTPEQVHALAAHPPSPPSEPAVRPLGASLVHWRATLVRWLVWALALAWLYYCHQTRTLGFCDEHAQPVLAPSFAPQCTPCPDHAVCSNRAIRSCKSTDYVLEAPGVVRVPLLPYALPLSWTAPQCVPDTYKLVLAAELADAIVDYLAHWHGQVQCGRAAPHANAPSHALGRYAVPASSVRALLLERVDEEVDAPTFSSVWAMATAGLGEHASSEFVQISTPSGVWFASQRSAMPVACRLRLYLADLVWESRLRVLVSLLAAMLVYSVLQRVRRTRVRRAEDKTYVHDVYARLQEQATRHAHGDGPREMPAAHLRDVVLATEPDPRVRRQRWAHVARIVEQNANVRTRQAQWHGEWQRVWEWVGIVPGAPPTPQRAPSPSRASPPSSAHPP</sequence>
<dbReference type="InterPro" id="IPR044780">
    <property type="entry name" value="Heh2/Src1"/>
</dbReference>
<keyword evidence="3" id="KW-0812">Transmembrane</keyword>
<feature type="compositionally biased region" description="Low complexity" evidence="7">
    <location>
        <begin position="550"/>
        <end position="564"/>
    </location>
</feature>
<dbReference type="PANTHER" id="PTHR47808">
    <property type="entry name" value="INNER NUCLEAR MEMBRANE PROTEIN HEH2-RELATED"/>
    <property type="match status" value="1"/>
</dbReference>
<dbReference type="GO" id="GO:0005637">
    <property type="term" value="C:nuclear inner membrane"/>
    <property type="evidence" value="ECO:0007669"/>
    <property type="project" value="UniProtKB-SubCell"/>
</dbReference>
<keyword evidence="2" id="KW-0597">Phosphoprotein</keyword>
<evidence type="ECO:0000256" key="2">
    <source>
        <dbReference type="ARBA" id="ARBA00022553"/>
    </source>
</evidence>
<evidence type="ECO:0000256" key="3">
    <source>
        <dbReference type="ARBA" id="ARBA00022692"/>
    </source>
</evidence>
<feature type="compositionally biased region" description="Basic and acidic residues" evidence="7">
    <location>
        <begin position="166"/>
        <end position="178"/>
    </location>
</feature>
<evidence type="ECO:0000259" key="9">
    <source>
        <dbReference type="Pfam" id="PF12949"/>
    </source>
</evidence>
<dbReference type="GO" id="GO:0003682">
    <property type="term" value="F:chromatin binding"/>
    <property type="evidence" value="ECO:0007669"/>
    <property type="project" value="InterPro"/>
</dbReference>
<evidence type="ECO:0000256" key="1">
    <source>
        <dbReference type="ARBA" id="ARBA00004540"/>
    </source>
</evidence>
<dbReference type="AlphaFoldDB" id="A0AAF0JEV1"/>
<keyword evidence="4" id="KW-1133">Transmembrane helix</keyword>
<feature type="domain" description="Man1/Src1-like C-terminal" evidence="8">
    <location>
        <begin position="214"/>
        <end position="537"/>
    </location>
</feature>
<dbReference type="RefSeq" id="XP_060121208.1">
    <property type="nucleotide sequence ID" value="XM_060265225.1"/>
</dbReference>
<dbReference type="InterPro" id="IPR018996">
    <property type="entry name" value="Man1/Src1-like_C"/>
</dbReference>